<organism evidence="1 2">
    <name type="scientific">Cherax quadricarinatus</name>
    <name type="common">Australian red claw crayfish</name>
    <dbReference type="NCBI Taxonomy" id="27406"/>
    <lineage>
        <taxon>Eukaryota</taxon>
        <taxon>Metazoa</taxon>
        <taxon>Ecdysozoa</taxon>
        <taxon>Arthropoda</taxon>
        <taxon>Crustacea</taxon>
        <taxon>Multicrustacea</taxon>
        <taxon>Malacostraca</taxon>
        <taxon>Eumalacostraca</taxon>
        <taxon>Eucarida</taxon>
        <taxon>Decapoda</taxon>
        <taxon>Pleocyemata</taxon>
        <taxon>Astacidea</taxon>
        <taxon>Parastacoidea</taxon>
        <taxon>Parastacidae</taxon>
        <taxon>Cherax</taxon>
    </lineage>
</organism>
<name>A0AAW0XNH3_CHEQU</name>
<dbReference type="Proteomes" id="UP001445076">
    <property type="component" value="Unassembled WGS sequence"/>
</dbReference>
<dbReference type="AlphaFoldDB" id="A0AAW0XNH3"/>
<feature type="non-terminal residue" evidence="1">
    <location>
        <position position="1"/>
    </location>
</feature>
<accession>A0AAW0XNH3</accession>
<gene>
    <name evidence="1" type="ORF">OTU49_017255</name>
</gene>
<protein>
    <submittedName>
        <fullName evidence="1">Uncharacterized protein</fullName>
    </submittedName>
</protein>
<evidence type="ECO:0000313" key="1">
    <source>
        <dbReference type="EMBL" id="KAK8746081.1"/>
    </source>
</evidence>
<evidence type="ECO:0000313" key="2">
    <source>
        <dbReference type="Proteomes" id="UP001445076"/>
    </source>
</evidence>
<sequence>QFSLLSLTCLAQDQAANFTKDDIRSWSYGIFPDKERGKGAMRTVAKRKIVLTTSGANQHAFRCLGRSSATDVLAVISFPKSDYHSRSPTLRFSKGEEVTIPVVKINQGLSDEVYIKKVPDNWSSNTSKLPSLQLGPAQLHHTGVYLVHSDVHTNRGNYDGAYFDVMIRECEKDKYGVHCSDQCPKCLHGGQCHSQTGTCVC</sequence>
<reference evidence="1 2" key="1">
    <citation type="journal article" date="2024" name="BMC Genomics">
        <title>Genome assembly of redclaw crayfish (Cherax quadricarinatus) provides insights into its immune adaptation and hypoxia tolerance.</title>
        <authorList>
            <person name="Liu Z."/>
            <person name="Zheng J."/>
            <person name="Li H."/>
            <person name="Fang K."/>
            <person name="Wang S."/>
            <person name="He J."/>
            <person name="Zhou D."/>
            <person name="Weng S."/>
            <person name="Chi M."/>
            <person name="Gu Z."/>
            <person name="He J."/>
            <person name="Li F."/>
            <person name="Wang M."/>
        </authorList>
    </citation>
    <scope>NUCLEOTIDE SEQUENCE [LARGE SCALE GENOMIC DNA]</scope>
    <source>
        <strain evidence="1">ZL_2023a</strain>
    </source>
</reference>
<keyword evidence="2" id="KW-1185">Reference proteome</keyword>
<proteinExistence type="predicted"/>
<feature type="non-terminal residue" evidence="1">
    <location>
        <position position="201"/>
    </location>
</feature>
<comment type="caution">
    <text evidence="1">The sequence shown here is derived from an EMBL/GenBank/DDBJ whole genome shotgun (WGS) entry which is preliminary data.</text>
</comment>
<dbReference type="EMBL" id="JARKIK010000018">
    <property type="protein sequence ID" value="KAK8746081.1"/>
    <property type="molecule type" value="Genomic_DNA"/>
</dbReference>